<sequence length="186" mass="19719">MAYVIATPDLMAAGAADLETIASTVQAAHLAAKPATVAVAPAAADEVSTGIASLFSQQAQDYYAQARQLAASQEQFARNLTASAASYASTDDVIAFLLRGLDAEVRYYTTAGLALGDMILLTPAQLLIFALFPPLFLLYPLLKFAQVSTLLTEVISRQPISYPYIEGSVTLGIIRAFIPGFFPTAH</sequence>
<evidence type="ECO:0000313" key="4">
    <source>
        <dbReference type="Proteomes" id="UP000092086"/>
    </source>
</evidence>
<feature type="domain" description="PE" evidence="2">
    <location>
        <begin position="4"/>
        <end position="92"/>
    </location>
</feature>
<proteinExistence type="predicted"/>
<dbReference type="InterPro" id="IPR038332">
    <property type="entry name" value="PPE_sf"/>
</dbReference>
<dbReference type="EMBL" id="LZIT01000136">
    <property type="protein sequence ID" value="OBG39010.1"/>
    <property type="molecule type" value="Genomic_DNA"/>
</dbReference>
<keyword evidence="1" id="KW-1133">Transmembrane helix</keyword>
<dbReference type="SUPFAM" id="SSF140459">
    <property type="entry name" value="PE/PPE dimer-like"/>
    <property type="match status" value="1"/>
</dbReference>
<dbReference type="InterPro" id="IPR000084">
    <property type="entry name" value="PE-PGRS_N"/>
</dbReference>
<evidence type="ECO:0000256" key="1">
    <source>
        <dbReference type="SAM" id="Phobius"/>
    </source>
</evidence>
<evidence type="ECO:0000313" key="3">
    <source>
        <dbReference type="EMBL" id="OBG39010.1"/>
    </source>
</evidence>
<comment type="caution">
    <text evidence="3">The sequence shown here is derived from an EMBL/GenBank/DDBJ whole genome shotgun (WGS) entry which is preliminary data.</text>
</comment>
<gene>
    <name evidence="3" type="ORF">A5672_15700</name>
</gene>
<feature type="transmembrane region" description="Helical" evidence="1">
    <location>
        <begin position="118"/>
        <end position="142"/>
    </location>
</feature>
<dbReference type="AlphaFoldDB" id="A0ABD6P192"/>
<keyword evidence="1" id="KW-0812">Transmembrane</keyword>
<dbReference type="Proteomes" id="UP000092086">
    <property type="component" value="Unassembled WGS sequence"/>
</dbReference>
<reference evidence="3 4" key="1">
    <citation type="submission" date="2016-06" db="EMBL/GenBank/DDBJ databases">
        <authorList>
            <person name="Sutton G."/>
            <person name="Brinkac L."/>
            <person name="Sanka R."/>
            <person name="Adams M."/>
            <person name="Lau E."/>
            <person name="Sam S."/>
            <person name="Sreng N."/>
            <person name="Him V."/>
            <person name="Kerleguer A."/>
            <person name="Cheng S."/>
        </authorList>
    </citation>
    <scope>NUCLEOTIDE SEQUENCE [LARGE SCALE GENOMIC DNA]</scope>
    <source>
        <strain evidence="3 4">E2978</strain>
    </source>
</reference>
<dbReference type="Pfam" id="PF00934">
    <property type="entry name" value="PE"/>
    <property type="match status" value="1"/>
</dbReference>
<accession>A0ABD6P192</accession>
<protein>
    <recommendedName>
        <fullName evidence="2">PE domain-containing protein</fullName>
    </recommendedName>
</protein>
<name>A0ABD6P192_9MYCO</name>
<dbReference type="RefSeq" id="WP_068209192.1">
    <property type="nucleotide sequence ID" value="NZ_LZIT01000136.1"/>
</dbReference>
<dbReference type="Gene3D" id="1.10.287.850">
    <property type="entry name" value="HP0062-like domain"/>
    <property type="match status" value="1"/>
</dbReference>
<organism evidence="3 4">
    <name type="scientific">Mycobacterium alsense</name>
    <dbReference type="NCBI Taxonomy" id="324058"/>
    <lineage>
        <taxon>Bacteria</taxon>
        <taxon>Bacillati</taxon>
        <taxon>Actinomycetota</taxon>
        <taxon>Actinomycetes</taxon>
        <taxon>Mycobacteriales</taxon>
        <taxon>Mycobacteriaceae</taxon>
        <taxon>Mycobacterium</taxon>
    </lineage>
</organism>
<evidence type="ECO:0000259" key="2">
    <source>
        <dbReference type="Pfam" id="PF00934"/>
    </source>
</evidence>
<keyword evidence="1" id="KW-0472">Membrane</keyword>